<dbReference type="AlphaFoldDB" id="A0A8X6S304"/>
<evidence type="ECO:0000313" key="1">
    <source>
        <dbReference type="EMBL" id="GFY03660.1"/>
    </source>
</evidence>
<dbReference type="Proteomes" id="UP000887159">
    <property type="component" value="Unassembled WGS sequence"/>
</dbReference>
<proteinExistence type="predicted"/>
<gene>
    <name evidence="1" type="ORF">TNCV_3092861</name>
</gene>
<accession>A0A8X6S304</accession>
<dbReference type="EMBL" id="BMAU01021239">
    <property type="protein sequence ID" value="GFY03660.1"/>
    <property type="molecule type" value="Genomic_DNA"/>
</dbReference>
<name>A0A8X6S304_TRICX</name>
<evidence type="ECO:0000313" key="2">
    <source>
        <dbReference type="Proteomes" id="UP000887159"/>
    </source>
</evidence>
<keyword evidence="2" id="KW-1185">Reference proteome</keyword>
<sequence>MGIPYHPGIKTTVDGMVTRILSRQGQSPKNAVKVQDYGNSVLDWRDVLLVDIMSQGTTMNSGAYYATLRKL</sequence>
<comment type="caution">
    <text evidence="1">The sequence shown here is derived from an EMBL/GenBank/DDBJ whole genome shotgun (WGS) entry which is preliminary data.</text>
</comment>
<protein>
    <submittedName>
        <fullName evidence="1">Uncharacterized protein</fullName>
    </submittedName>
</protein>
<reference evidence="1" key="1">
    <citation type="submission" date="2020-08" db="EMBL/GenBank/DDBJ databases">
        <title>Multicomponent nature underlies the extraordinary mechanical properties of spider dragline silk.</title>
        <authorList>
            <person name="Kono N."/>
            <person name="Nakamura H."/>
            <person name="Mori M."/>
            <person name="Yoshida Y."/>
            <person name="Ohtoshi R."/>
            <person name="Malay A.D."/>
            <person name="Moran D.A.P."/>
            <person name="Tomita M."/>
            <person name="Numata K."/>
            <person name="Arakawa K."/>
        </authorList>
    </citation>
    <scope>NUCLEOTIDE SEQUENCE</scope>
</reference>
<organism evidence="1 2">
    <name type="scientific">Trichonephila clavipes</name>
    <name type="common">Golden silk orbweaver</name>
    <name type="synonym">Nephila clavipes</name>
    <dbReference type="NCBI Taxonomy" id="2585209"/>
    <lineage>
        <taxon>Eukaryota</taxon>
        <taxon>Metazoa</taxon>
        <taxon>Ecdysozoa</taxon>
        <taxon>Arthropoda</taxon>
        <taxon>Chelicerata</taxon>
        <taxon>Arachnida</taxon>
        <taxon>Araneae</taxon>
        <taxon>Araneomorphae</taxon>
        <taxon>Entelegynae</taxon>
        <taxon>Araneoidea</taxon>
        <taxon>Nephilidae</taxon>
        <taxon>Trichonephila</taxon>
    </lineage>
</organism>